<reference evidence="2 3" key="2">
    <citation type="submission" date="2018-03" db="EMBL/GenBank/DDBJ databases">
        <authorList>
            <person name="Keele B.F."/>
        </authorList>
    </citation>
    <scope>NUCLEOTIDE SEQUENCE [LARGE SCALE GENOMIC DNA]</scope>
    <source>
        <strain evidence="2 3">D13</strain>
    </source>
</reference>
<dbReference type="Gene3D" id="1.25.40.10">
    <property type="entry name" value="Tetratricopeptide repeat domain"/>
    <property type="match status" value="1"/>
</dbReference>
<protein>
    <recommendedName>
        <fullName evidence="4">Sel1 repeat family protein</fullName>
    </recommendedName>
</protein>
<dbReference type="InterPro" id="IPR011990">
    <property type="entry name" value="TPR-like_helical_dom_sf"/>
</dbReference>
<evidence type="ECO:0008006" key="4">
    <source>
        <dbReference type="Google" id="ProtNLM"/>
    </source>
</evidence>
<gene>
    <name evidence="2" type="ORF">C7S18_15795</name>
</gene>
<dbReference type="KEGG" id="xba:C7S18_15795"/>
<sequence>MLAVLGSVAIWGSRSVVATKLTSTDTVIADPKLGHDESVLRAKEPMTMKQEVLDQTSTEGVSASKQEPLPSSPRTALFDQLPDNDTPLSISFPDLKRRAEQGDVKANCRLGIDLAKCTFAQEATKASESVVRDASSSRASASQVEQRVTEAAELAERGNQFAKLCEGFEIPRDVTPWKYQLRAAQAGHVPSMVRFAIQPPLSESMFGSELDGWKAYQENAGNLLRIAAARGDRTAYYYLHWIYAGYPTSGGVELLPPNDSLALAYALASLQSVDAQSRPGLQRSIDRLRARMSAQQIAEAQAHVPALASVPSRSNQGINIDQNLVPDDSDECRDLE</sequence>
<accession>A0A2P1PUP7</accession>
<dbReference type="EMBL" id="CP027860">
    <property type="protein sequence ID" value="AVP98558.1"/>
    <property type="molecule type" value="Genomic_DNA"/>
</dbReference>
<dbReference type="AlphaFoldDB" id="A0A2P1PUP7"/>
<evidence type="ECO:0000313" key="3">
    <source>
        <dbReference type="Proteomes" id="UP000241074"/>
    </source>
</evidence>
<keyword evidence="3" id="KW-1185">Reference proteome</keyword>
<organism evidence="2 3">
    <name type="scientific">Ahniella affigens</name>
    <dbReference type="NCBI Taxonomy" id="2021234"/>
    <lineage>
        <taxon>Bacteria</taxon>
        <taxon>Pseudomonadati</taxon>
        <taxon>Pseudomonadota</taxon>
        <taxon>Gammaproteobacteria</taxon>
        <taxon>Lysobacterales</taxon>
        <taxon>Rhodanobacteraceae</taxon>
        <taxon>Ahniella</taxon>
    </lineage>
</organism>
<proteinExistence type="predicted"/>
<feature type="compositionally biased region" description="Polar residues" evidence="1">
    <location>
        <begin position="53"/>
        <end position="65"/>
    </location>
</feature>
<dbReference type="Proteomes" id="UP000241074">
    <property type="component" value="Chromosome"/>
</dbReference>
<feature type="region of interest" description="Disordered" evidence="1">
    <location>
        <begin position="45"/>
        <end position="83"/>
    </location>
</feature>
<reference evidence="2 3" key="1">
    <citation type="submission" date="2018-03" db="EMBL/GenBank/DDBJ databases">
        <title>Ahniella affigens gen. nov., sp. nov., a gammaproteobacterium isolated from sandy soil near a stream.</title>
        <authorList>
            <person name="Ko Y."/>
            <person name="Kim J.-H."/>
        </authorList>
    </citation>
    <scope>NUCLEOTIDE SEQUENCE [LARGE SCALE GENOMIC DNA]</scope>
    <source>
        <strain evidence="2 3">D13</strain>
    </source>
</reference>
<evidence type="ECO:0000313" key="2">
    <source>
        <dbReference type="EMBL" id="AVP98558.1"/>
    </source>
</evidence>
<name>A0A2P1PUP7_9GAMM</name>
<evidence type="ECO:0000256" key="1">
    <source>
        <dbReference type="SAM" id="MobiDB-lite"/>
    </source>
</evidence>